<gene>
    <name evidence="1" type="ORF">METZ01_LOCUS297008</name>
</gene>
<sequence length="27" mass="3235">CQVPKQHLAGVRFRQQNPTEYTKIMNF</sequence>
<evidence type="ECO:0000313" key="1">
    <source>
        <dbReference type="EMBL" id="SVC44154.1"/>
    </source>
</evidence>
<accession>A0A382M543</accession>
<name>A0A382M543_9ZZZZ</name>
<reference evidence="1" key="1">
    <citation type="submission" date="2018-05" db="EMBL/GenBank/DDBJ databases">
        <authorList>
            <person name="Lanie J.A."/>
            <person name="Ng W.-L."/>
            <person name="Kazmierczak K.M."/>
            <person name="Andrzejewski T.M."/>
            <person name="Davidsen T.M."/>
            <person name="Wayne K.J."/>
            <person name="Tettelin H."/>
            <person name="Glass J.I."/>
            <person name="Rusch D."/>
            <person name="Podicherti R."/>
            <person name="Tsui H.-C.T."/>
            <person name="Winkler M.E."/>
        </authorList>
    </citation>
    <scope>NUCLEOTIDE SEQUENCE</scope>
</reference>
<organism evidence="1">
    <name type="scientific">marine metagenome</name>
    <dbReference type="NCBI Taxonomy" id="408172"/>
    <lineage>
        <taxon>unclassified sequences</taxon>
        <taxon>metagenomes</taxon>
        <taxon>ecological metagenomes</taxon>
    </lineage>
</organism>
<proteinExistence type="predicted"/>
<feature type="non-terminal residue" evidence="1">
    <location>
        <position position="1"/>
    </location>
</feature>
<protein>
    <submittedName>
        <fullName evidence="1">Uncharacterized protein</fullName>
    </submittedName>
</protein>
<dbReference type="AlphaFoldDB" id="A0A382M543"/>
<dbReference type="EMBL" id="UINC01091413">
    <property type="protein sequence ID" value="SVC44154.1"/>
    <property type="molecule type" value="Genomic_DNA"/>
</dbReference>